<keyword evidence="3" id="KW-1185">Reference proteome</keyword>
<dbReference type="EMBL" id="LR216287">
    <property type="protein sequence ID" value="VFJ12878.1"/>
    <property type="molecule type" value="Genomic_DNA"/>
</dbReference>
<feature type="compositionally biased region" description="Low complexity" evidence="1">
    <location>
        <begin position="42"/>
        <end position="54"/>
    </location>
</feature>
<accession>A0A484I5C0</accession>
<organism evidence="2 3">
    <name type="scientific">Candidatus Nitrosocosmicus franklandianus</name>
    <dbReference type="NCBI Taxonomy" id="1798806"/>
    <lineage>
        <taxon>Archaea</taxon>
        <taxon>Nitrososphaerota</taxon>
        <taxon>Nitrososphaeria</taxon>
        <taxon>Nitrososphaerales</taxon>
        <taxon>Nitrososphaeraceae</taxon>
        <taxon>Candidatus Nitrosocosmicus</taxon>
    </lineage>
</organism>
<evidence type="ECO:0000313" key="2">
    <source>
        <dbReference type="EMBL" id="VFJ12878.1"/>
    </source>
</evidence>
<reference evidence="2 3" key="1">
    <citation type="submission" date="2019-02" db="EMBL/GenBank/DDBJ databases">
        <authorList>
            <person name="Lehtovirta-Morley E L."/>
        </authorList>
    </citation>
    <scope>NUCLEOTIDE SEQUENCE [LARGE SCALE GENOMIC DNA]</scope>
    <source>
        <strain evidence="2">NFRAN1</strain>
    </source>
</reference>
<dbReference type="RefSeq" id="WP_134482897.1">
    <property type="nucleotide sequence ID" value="NZ_LR216287.1"/>
</dbReference>
<protein>
    <recommendedName>
        <fullName evidence="4">VWFA domain-containing protein</fullName>
    </recommendedName>
</protein>
<feature type="compositionally biased region" description="Polar residues" evidence="1">
    <location>
        <begin position="117"/>
        <end position="126"/>
    </location>
</feature>
<evidence type="ECO:0000256" key="1">
    <source>
        <dbReference type="SAM" id="MobiDB-lite"/>
    </source>
</evidence>
<dbReference type="AlphaFoldDB" id="A0A484I5C0"/>
<dbReference type="SUPFAM" id="SSF53300">
    <property type="entry name" value="vWA-like"/>
    <property type="match status" value="1"/>
</dbReference>
<name>A0A484I5C0_9ARCH</name>
<dbReference type="KEGG" id="nfn:NFRAN_0556"/>
<evidence type="ECO:0008006" key="4">
    <source>
        <dbReference type="Google" id="ProtNLM"/>
    </source>
</evidence>
<gene>
    <name evidence="2" type="ORF">NFRAN_0556</name>
</gene>
<dbReference type="Proteomes" id="UP000294299">
    <property type="component" value="Chromosome NFRAN"/>
</dbReference>
<feature type="compositionally biased region" description="Low complexity" evidence="1">
    <location>
        <begin position="146"/>
        <end position="166"/>
    </location>
</feature>
<proteinExistence type="predicted"/>
<feature type="region of interest" description="Disordered" evidence="1">
    <location>
        <begin position="1"/>
        <end position="58"/>
    </location>
</feature>
<evidence type="ECO:0000313" key="3">
    <source>
        <dbReference type="Proteomes" id="UP000294299"/>
    </source>
</evidence>
<sequence length="571" mass="65962">MRKTIYYPRSIEKSDSTKRERGRDKSKSDSDYDTEIIEPPESLNNNQRQQSQHSSRNDLLKRFFPDILKAIGNKAIKESPPTLQELEGYLQQYVSDLEKASNNSNKDYRKWREGTFDPTNKNQSHNHGIITSGPGSNNQNPLSPPSLQTSPKYSSSSTTSTNTAFTNQQSRRFFGIDFRGTEMDGNNLPIVRELIKKGYLTEDSNRWINKKGFMKMGEQILVEIIKSLKADKLGMHETMFTGYGSIIQESSRKYEVGNEISNISINSTIRNFLDRVYSSGTGKGKNILNADNDDDDDDDDRKKIEFPLDITYEDIEIYDTLEEIQVSTVYCIDLSSTMKYASMYSDLSRIEASKRALWSLYILNKKFFPLDIIHTIGFGSVAARIEAIDIPFLKTFEPNADFLHYTNYQAAYRLAKRILKKDGVKNKRIVMITDGHPSACFINEKSEQDRIMRQRPYSHFYKPDPKRIGMQDSESKRTKFDIHESHTVYLCYRYRQIDQYIGEQTIMDAKRIKKDGIDIDTIMVSEEDTLLDFVNELAKSVDGKSIYINPRDIDKVLITDYLLNKKKMIKK</sequence>
<feature type="compositionally biased region" description="Basic and acidic residues" evidence="1">
    <location>
        <begin position="10"/>
        <end position="30"/>
    </location>
</feature>
<feature type="region of interest" description="Disordered" evidence="1">
    <location>
        <begin position="101"/>
        <end position="166"/>
    </location>
</feature>
<dbReference type="InterPro" id="IPR036465">
    <property type="entry name" value="vWFA_dom_sf"/>
</dbReference>
<dbReference type="OrthoDB" id="10865at2157"/>
<dbReference type="GeneID" id="39420073"/>
<dbReference type="Gene3D" id="3.40.50.410">
    <property type="entry name" value="von Willebrand factor, type A domain"/>
    <property type="match status" value="1"/>
</dbReference>
<feature type="compositionally biased region" description="Basic and acidic residues" evidence="1">
    <location>
        <begin position="106"/>
        <end position="115"/>
    </location>
</feature>